<organism evidence="2 3">
    <name type="scientific">Corchorus capsularis</name>
    <name type="common">Jute</name>
    <dbReference type="NCBI Taxonomy" id="210143"/>
    <lineage>
        <taxon>Eukaryota</taxon>
        <taxon>Viridiplantae</taxon>
        <taxon>Streptophyta</taxon>
        <taxon>Embryophyta</taxon>
        <taxon>Tracheophyta</taxon>
        <taxon>Spermatophyta</taxon>
        <taxon>Magnoliopsida</taxon>
        <taxon>eudicotyledons</taxon>
        <taxon>Gunneridae</taxon>
        <taxon>Pentapetalae</taxon>
        <taxon>rosids</taxon>
        <taxon>malvids</taxon>
        <taxon>Malvales</taxon>
        <taxon>Malvaceae</taxon>
        <taxon>Grewioideae</taxon>
        <taxon>Apeibeae</taxon>
        <taxon>Corchorus</taxon>
    </lineage>
</organism>
<dbReference type="Gramene" id="OMO55153">
    <property type="protein sequence ID" value="OMO55153"/>
    <property type="gene ID" value="CCACVL1_27364"/>
</dbReference>
<name>A0A1R3GAQ8_COCAP</name>
<reference evidence="2 3" key="1">
    <citation type="submission" date="2013-09" db="EMBL/GenBank/DDBJ databases">
        <title>Corchorus capsularis genome sequencing.</title>
        <authorList>
            <person name="Alam M."/>
            <person name="Haque M.S."/>
            <person name="Islam M.S."/>
            <person name="Emdad E.M."/>
            <person name="Islam M.M."/>
            <person name="Ahmed B."/>
            <person name="Halim A."/>
            <person name="Hossen Q.M.M."/>
            <person name="Hossain M.Z."/>
            <person name="Ahmed R."/>
            <person name="Khan M.M."/>
            <person name="Islam R."/>
            <person name="Rashid M.M."/>
            <person name="Khan S.A."/>
            <person name="Rahman M.S."/>
            <person name="Alam M."/>
        </authorList>
    </citation>
    <scope>NUCLEOTIDE SEQUENCE [LARGE SCALE GENOMIC DNA]</scope>
    <source>
        <strain evidence="3">cv. CVL-1</strain>
        <tissue evidence="2">Whole seedling</tissue>
    </source>
</reference>
<proteinExistence type="predicted"/>
<dbReference type="AlphaFoldDB" id="A0A1R3GAQ8"/>
<dbReference type="EMBL" id="AWWV01014758">
    <property type="protein sequence ID" value="OMO55153.1"/>
    <property type="molecule type" value="Genomic_DNA"/>
</dbReference>
<sequence length="80" mass="8747">MGNVAAYHGATSCNCRIVGITIAVTSHQHHRLASPSEVRRHQPDSSPPHKASATAPPDKPTAVTEFLDLWVEFKKSILFE</sequence>
<accession>A0A1R3GAQ8</accession>
<keyword evidence="3" id="KW-1185">Reference proteome</keyword>
<protein>
    <submittedName>
        <fullName evidence="2">Uncharacterized protein</fullName>
    </submittedName>
</protein>
<evidence type="ECO:0000313" key="2">
    <source>
        <dbReference type="EMBL" id="OMO55153.1"/>
    </source>
</evidence>
<evidence type="ECO:0000313" key="3">
    <source>
        <dbReference type="Proteomes" id="UP000188268"/>
    </source>
</evidence>
<dbReference type="Proteomes" id="UP000188268">
    <property type="component" value="Unassembled WGS sequence"/>
</dbReference>
<feature type="region of interest" description="Disordered" evidence="1">
    <location>
        <begin position="29"/>
        <end position="60"/>
    </location>
</feature>
<comment type="caution">
    <text evidence="2">The sequence shown here is derived from an EMBL/GenBank/DDBJ whole genome shotgun (WGS) entry which is preliminary data.</text>
</comment>
<evidence type="ECO:0000256" key="1">
    <source>
        <dbReference type="SAM" id="MobiDB-lite"/>
    </source>
</evidence>
<gene>
    <name evidence="2" type="ORF">CCACVL1_27364</name>
</gene>